<dbReference type="NCBIfam" id="TIGR00001">
    <property type="entry name" value="rpmI_bact"/>
    <property type="match status" value="1"/>
</dbReference>
<organism evidence="7 8">
    <name type="scientific">Alkalispirochaeta sphaeroplastigenens</name>
    <dbReference type="NCBI Taxonomy" id="1187066"/>
    <lineage>
        <taxon>Bacteria</taxon>
        <taxon>Pseudomonadati</taxon>
        <taxon>Spirochaetota</taxon>
        <taxon>Spirochaetia</taxon>
        <taxon>Spirochaetales</taxon>
        <taxon>Spirochaetaceae</taxon>
        <taxon>Alkalispirochaeta</taxon>
    </lineage>
</organism>
<evidence type="ECO:0000256" key="5">
    <source>
        <dbReference type="HAMAP-Rule" id="MF_00514"/>
    </source>
</evidence>
<dbReference type="AlphaFoldDB" id="A0A2S4JWT4"/>
<keyword evidence="2 5" id="KW-0689">Ribosomal protein</keyword>
<dbReference type="Gene3D" id="4.10.410.60">
    <property type="match status" value="1"/>
</dbReference>
<protein>
    <recommendedName>
        <fullName evidence="4 5">Large ribosomal subunit protein bL35</fullName>
    </recommendedName>
</protein>
<evidence type="ECO:0000256" key="6">
    <source>
        <dbReference type="RuleBase" id="RU000568"/>
    </source>
</evidence>
<dbReference type="Proteomes" id="UP000237350">
    <property type="component" value="Unassembled WGS sequence"/>
</dbReference>
<gene>
    <name evidence="5" type="primary">rpmI</name>
    <name evidence="7" type="ORF">AU468_04655</name>
</gene>
<dbReference type="InterPro" id="IPR001706">
    <property type="entry name" value="Ribosomal_bL35"/>
</dbReference>
<dbReference type="GO" id="GO:0006412">
    <property type="term" value="P:translation"/>
    <property type="evidence" value="ECO:0007669"/>
    <property type="project" value="UniProtKB-UniRule"/>
</dbReference>
<accession>A0A2S4JWT4</accession>
<dbReference type="PROSITE" id="PS00936">
    <property type="entry name" value="RIBOSOMAL_L35"/>
    <property type="match status" value="1"/>
</dbReference>
<evidence type="ECO:0000313" key="7">
    <source>
        <dbReference type="EMBL" id="POR03960.1"/>
    </source>
</evidence>
<sequence length="65" mass="7342">MPKMKTRRAAAKRFSLTGSGKVKYKKQGLRHILTKKSTKRKRHLRKGGILSPAEEKRARALLGKG</sequence>
<keyword evidence="3 5" id="KW-0687">Ribonucleoprotein</keyword>
<evidence type="ECO:0000256" key="1">
    <source>
        <dbReference type="ARBA" id="ARBA00006598"/>
    </source>
</evidence>
<name>A0A2S4JWT4_9SPIO</name>
<evidence type="ECO:0000256" key="3">
    <source>
        <dbReference type="ARBA" id="ARBA00023274"/>
    </source>
</evidence>
<dbReference type="EMBL" id="LPWH01000051">
    <property type="protein sequence ID" value="POR03960.1"/>
    <property type="molecule type" value="Genomic_DNA"/>
</dbReference>
<reference evidence="8" key="1">
    <citation type="submission" date="2015-12" db="EMBL/GenBank/DDBJ databases">
        <authorList>
            <person name="Lodha T.D."/>
            <person name="Chintalapati S."/>
            <person name="Chintalapati V.R."/>
            <person name="Sravanthi T."/>
        </authorList>
    </citation>
    <scope>NUCLEOTIDE SEQUENCE [LARGE SCALE GENOMIC DNA]</scope>
    <source>
        <strain evidence="8">JC133</strain>
    </source>
</reference>
<dbReference type="FunFam" id="4.10.410.60:FF:000001">
    <property type="entry name" value="50S ribosomal protein L35"/>
    <property type="match status" value="1"/>
</dbReference>
<proteinExistence type="inferred from homology"/>
<dbReference type="GO" id="GO:0022625">
    <property type="term" value="C:cytosolic large ribosomal subunit"/>
    <property type="evidence" value="ECO:0007669"/>
    <property type="project" value="TreeGrafter"/>
</dbReference>
<dbReference type="InterPro" id="IPR037229">
    <property type="entry name" value="Ribosomal_bL35_sf"/>
</dbReference>
<comment type="similarity">
    <text evidence="1 5 6">Belongs to the bacterial ribosomal protein bL35 family.</text>
</comment>
<dbReference type="PANTHER" id="PTHR33343">
    <property type="entry name" value="54S RIBOSOMAL PROTEIN BL35M"/>
    <property type="match status" value="1"/>
</dbReference>
<dbReference type="InterPro" id="IPR018265">
    <property type="entry name" value="Ribosomal_bL35_CS"/>
</dbReference>
<dbReference type="PANTHER" id="PTHR33343:SF1">
    <property type="entry name" value="LARGE RIBOSOMAL SUBUNIT PROTEIN BL35M"/>
    <property type="match status" value="1"/>
</dbReference>
<comment type="caution">
    <text evidence="7">The sequence shown here is derived from an EMBL/GenBank/DDBJ whole genome shotgun (WGS) entry which is preliminary data.</text>
</comment>
<dbReference type="Pfam" id="PF01632">
    <property type="entry name" value="Ribosomal_L35p"/>
    <property type="match status" value="1"/>
</dbReference>
<evidence type="ECO:0000256" key="2">
    <source>
        <dbReference type="ARBA" id="ARBA00022980"/>
    </source>
</evidence>
<dbReference type="InterPro" id="IPR021137">
    <property type="entry name" value="Ribosomal_bL35-like"/>
</dbReference>
<dbReference type="RefSeq" id="WP_018525876.1">
    <property type="nucleotide sequence ID" value="NZ_LPWH01000051.1"/>
</dbReference>
<dbReference type="PRINTS" id="PR00064">
    <property type="entry name" value="RIBOSOMALL35"/>
</dbReference>
<keyword evidence="8" id="KW-1185">Reference proteome</keyword>
<dbReference type="OrthoDB" id="47476at2"/>
<evidence type="ECO:0000256" key="4">
    <source>
        <dbReference type="ARBA" id="ARBA00071664"/>
    </source>
</evidence>
<dbReference type="GO" id="GO:0003735">
    <property type="term" value="F:structural constituent of ribosome"/>
    <property type="evidence" value="ECO:0007669"/>
    <property type="project" value="InterPro"/>
</dbReference>
<dbReference type="SUPFAM" id="SSF143034">
    <property type="entry name" value="L35p-like"/>
    <property type="match status" value="1"/>
</dbReference>
<dbReference type="HAMAP" id="MF_00514">
    <property type="entry name" value="Ribosomal_bL35"/>
    <property type="match status" value="1"/>
</dbReference>
<evidence type="ECO:0000313" key="8">
    <source>
        <dbReference type="Proteomes" id="UP000237350"/>
    </source>
</evidence>